<sequence length="105" mass="11605">MPLLPALLLNDSLEAEAGLLAPNEERKRRRDGLHFKWTGQSVGDESALLPDYWALHDHKTCAKGRDIASSKPNDHGDTELASQSRRLGMSSQHDPSIFPCNNNVS</sequence>
<feature type="compositionally biased region" description="Basic and acidic residues" evidence="1">
    <location>
        <begin position="64"/>
        <end position="78"/>
    </location>
</feature>
<reference evidence="2" key="1">
    <citation type="submission" date="2020-03" db="EMBL/GenBank/DDBJ databases">
        <title>A mixture of massive structural variations and highly conserved coding sequences in Ustilaginoidea virens genome.</title>
        <authorList>
            <person name="Zhang K."/>
            <person name="Zhao Z."/>
            <person name="Zhang Z."/>
            <person name="Li Y."/>
            <person name="Hsiang T."/>
            <person name="Sun W."/>
        </authorList>
    </citation>
    <scope>NUCLEOTIDE SEQUENCE</scope>
    <source>
        <strain evidence="2">UV-8b</strain>
    </source>
</reference>
<name>A0A8E5HKY2_USTVR</name>
<protein>
    <submittedName>
        <fullName evidence="2">Uncharacterized protein</fullName>
    </submittedName>
</protein>
<evidence type="ECO:0000313" key="3">
    <source>
        <dbReference type="Proteomes" id="UP000027002"/>
    </source>
</evidence>
<organism evidence="2 3">
    <name type="scientific">Ustilaginoidea virens</name>
    <name type="common">Rice false smut fungus</name>
    <name type="synonym">Villosiclava virens</name>
    <dbReference type="NCBI Taxonomy" id="1159556"/>
    <lineage>
        <taxon>Eukaryota</taxon>
        <taxon>Fungi</taxon>
        <taxon>Dikarya</taxon>
        <taxon>Ascomycota</taxon>
        <taxon>Pezizomycotina</taxon>
        <taxon>Sordariomycetes</taxon>
        <taxon>Hypocreomycetidae</taxon>
        <taxon>Hypocreales</taxon>
        <taxon>Clavicipitaceae</taxon>
        <taxon>Ustilaginoidea</taxon>
    </lineage>
</organism>
<gene>
    <name evidence="2" type="ORF">UV8b_01591</name>
</gene>
<keyword evidence="3" id="KW-1185">Reference proteome</keyword>
<feature type="region of interest" description="Disordered" evidence="1">
    <location>
        <begin position="64"/>
        <end position="105"/>
    </location>
</feature>
<evidence type="ECO:0000256" key="1">
    <source>
        <dbReference type="SAM" id="MobiDB-lite"/>
    </source>
</evidence>
<dbReference type="EMBL" id="CP072753">
    <property type="protein sequence ID" value="QUC17350.1"/>
    <property type="molecule type" value="Genomic_DNA"/>
</dbReference>
<dbReference type="RefSeq" id="XP_042995023.1">
    <property type="nucleotide sequence ID" value="XM_043139089.1"/>
</dbReference>
<dbReference type="Proteomes" id="UP000027002">
    <property type="component" value="Chromosome 1"/>
</dbReference>
<feature type="compositionally biased region" description="Polar residues" evidence="1">
    <location>
        <begin position="80"/>
        <end position="105"/>
    </location>
</feature>
<accession>A0A8E5HKY2</accession>
<dbReference type="KEGG" id="uvi:66062369"/>
<dbReference type="AlphaFoldDB" id="A0A8E5HKY2"/>
<dbReference type="GeneID" id="66062369"/>
<proteinExistence type="predicted"/>
<evidence type="ECO:0000313" key="2">
    <source>
        <dbReference type="EMBL" id="QUC17350.1"/>
    </source>
</evidence>